<comment type="caution">
    <text evidence="2">The sequence shown here is derived from an EMBL/GenBank/DDBJ whole genome shotgun (WGS) entry which is preliminary data.</text>
</comment>
<dbReference type="Pfam" id="PF13148">
    <property type="entry name" value="DUF3987"/>
    <property type="match status" value="1"/>
</dbReference>
<reference evidence="2 3" key="1">
    <citation type="submission" date="2018-11" db="EMBL/GenBank/DDBJ databases">
        <title>Novel bacteria species description.</title>
        <authorList>
            <person name="Han J.-H."/>
        </authorList>
    </citation>
    <scope>NUCLEOTIDE SEQUENCE [LARGE SCALE GENOMIC DNA]</scope>
    <source>
        <strain evidence="2 3">KCTC23259</strain>
    </source>
</reference>
<dbReference type="EMBL" id="RJUF01000001">
    <property type="protein sequence ID" value="MCP9761482.1"/>
    <property type="molecule type" value="Genomic_DNA"/>
</dbReference>
<feature type="domain" description="Primase C-terminal 2" evidence="1">
    <location>
        <begin position="52"/>
        <end position="117"/>
    </location>
</feature>
<dbReference type="AlphaFoldDB" id="A0AAE3KQU1"/>
<gene>
    <name evidence="2" type="ORF">EGI31_00835</name>
</gene>
<keyword evidence="3" id="KW-1185">Reference proteome</keyword>
<evidence type="ECO:0000259" key="1">
    <source>
        <dbReference type="Pfam" id="PF08707"/>
    </source>
</evidence>
<proteinExistence type="predicted"/>
<evidence type="ECO:0000313" key="3">
    <source>
        <dbReference type="Proteomes" id="UP001204144"/>
    </source>
</evidence>
<evidence type="ECO:0000313" key="2">
    <source>
        <dbReference type="EMBL" id="MCP9761482.1"/>
    </source>
</evidence>
<organism evidence="2 3">
    <name type="scientific">Lacihabitans soyangensis</name>
    <dbReference type="NCBI Taxonomy" id="869394"/>
    <lineage>
        <taxon>Bacteria</taxon>
        <taxon>Pseudomonadati</taxon>
        <taxon>Bacteroidota</taxon>
        <taxon>Cytophagia</taxon>
        <taxon>Cytophagales</taxon>
        <taxon>Leadbetterellaceae</taxon>
        <taxon>Lacihabitans</taxon>
    </lineage>
</organism>
<dbReference type="InterPro" id="IPR014819">
    <property type="entry name" value="PriCT_2"/>
</dbReference>
<dbReference type="InterPro" id="IPR025048">
    <property type="entry name" value="DUF3987"/>
</dbReference>
<accession>A0AAE3KQU1</accession>
<dbReference type="RefSeq" id="WP_255035219.1">
    <property type="nucleotide sequence ID" value="NZ_RJUF01000001.1"/>
</dbReference>
<name>A0AAE3KQU1_9BACT</name>
<dbReference type="Pfam" id="PF08707">
    <property type="entry name" value="PriCT_2"/>
    <property type="match status" value="1"/>
</dbReference>
<dbReference type="GO" id="GO:0016817">
    <property type="term" value="F:hydrolase activity, acting on acid anhydrides"/>
    <property type="evidence" value="ECO:0007669"/>
    <property type="project" value="InterPro"/>
</dbReference>
<dbReference type="Proteomes" id="UP001204144">
    <property type="component" value="Unassembled WGS sequence"/>
</dbReference>
<protein>
    <submittedName>
        <fullName evidence="2">DUF3987 domain-containing protein</fullName>
    </submittedName>
</protein>
<sequence>MSKNIFKVEDWLQKKEVVKTDNSVETKSFVKSDKYTDTDLLIQKIEDSRIDLTANYQDWRNIGFAIADEFGENGRNFFHRISRFYADYSTADTDKQFDACLKANGSGINLSTLFYLAKNAGITVSKNQTEEIPEIEESFENKKLPTLPDAIFNTLPTFLQRITNVAETNEERDLLLLGSVVTLSATMPTVFGIYHNKKVFANLFLFISAQASAGKGRLNHCRKLVKPIHDALKEANKKAKQQYLADLAYYNAQKKSNSEVEKPDEPPLQLLFIPANSSASGAFQLLNDNDGRGLLFETEGDTLANTFKSDFGNYSDGFRKAFHHETISYYRKTDRELVDLETPCISTVLSGTPKQVLNLIPSAEDGLFSRFMFYHMNTNPAWADVFSGNTETGLDDIFYEMGKEYLQFYDTLKASPNIQFHLTKEQKVHFNDFFQKFFNQYFSLKGEEYIGTIRRLGLITFRLAMIFSVLRMMDLGEFNTKLICEDQDYKSAIAIAETLVVHASHIFSQLPENDKPARKPNKKERFFDALPVQFNRKTYMETAYKLGILDKTAQSYITSFKKDGLLHHDVKDMYLKNT</sequence>